<feature type="compositionally biased region" description="Basic and acidic residues" evidence="1">
    <location>
        <begin position="573"/>
        <end position="595"/>
    </location>
</feature>
<proteinExistence type="predicted"/>
<evidence type="ECO:0000313" key="2">
    <source>
        <dbReference type="EMBL" id="EMD30964.1"/>
    </source>
</evidence>
<feature type="compositionally biased region" description="Pro residues" evidence="1">
    <location>
        <begin position="413"/>
        <end position="425"/>
    </location>
</feature>
<feature type="region of interest" description="Disordered" evidence="1">
    <location>
        <begin position="238"/>
        <end position="383"/>
    </location>
</feature>
<gene>
    <name evidence="2" type="ORF">CERSUDRAFT_100818</name>
</gene>
<reference evidence="2 3" key="1">
    <citation type="journal article" date="2012" name="Proc. Natl. Acad. Sci. U.S.A.">
        <title>Comparative genomics of Ceriporiopsis subvermispora and Phanerochaete chrysosporium provide insight into selective ligninolysis.</title>
        <authorList>
            <person name="Fernandez-Fueyo E."/>
            <person name="Ruiz-Duenas F.J."/>
            <person name="Ferreira P."/>
            <person name="Floudas D."/>
            <person name="Hibbett D.S."/>
            <person name="Canessa P."/>
            <person name="Larrondo L.F."/>
            <person name="James T.Y."/>
            <person name="Seelenfreund D."/>
            <person name="Lobos S."/>
            <person name="Polanco R."/>
            <person name="Tello M."/>
            <person name="Honda Y."/>
            <person name="Watanabe T."/>
            <person name="Watanabe T."/>
            <person name="Ryu J.S."/>
            <person name="Kubicek C.P."/>
            <person name="Schmoll M."/>
            <person name="Gaskell J."/>
            <person name="Hammel K.E."/>
            <person name="St John F.J."/>
            <person name="Vanden Wymelenberg A."/>
            <person name="Sabat G."/>
            <person name="Splinter BonDurant S."/>
            <person name="Syed K."/>
            <person name="Yadav J.S."/>
            <person name="Doddapaneni H."/>
            <person name="Subramanian V."/>
            <person name="Lavin J.L."/>
            <person name="Oguiza J.A."/>
            <person name="Perez G."/>
            <person name="Pisabarro A.G."/>
            <person name="Ramirez L."/>
            <person name="Santoyo F."/>
            <person name="Master E."/>
            <person name="Coutinho P.M."/>
            <person name="Henrissat B."/>
            <person name="Lombard V."/>
            <person name="Magnuson J.K."/>
            <person name="Kuees U."/>
            <person name="Hori C."/>
            <person name="Igarashi K."/>
            <person name="Samejima M."/>
            <person name="Held B.W."/>
            <person name="Barry K.W."/>
            <person name="LaButti K.M."/>
            <person name="Lapidus A."/>
            <person name="Lindquist E.A."/>
            <person name="Lucas S.M."/>
            <person name="Riley R."/>
            <person name="Salamov A.A."/>
            <person name="Hoffmeister D."/>
            <person name="Schwenk D."/>
            <person name="Hadar Y."/>
            <person name="Yarden O."/>
            <person name="de Vries R.P."/>
            <person name="Wiebenga A."/>
            <person name="Stenlid J."/>
            <person name="Eastwood D."/>
            <person name="Grigoriev I.V."/>
            <person name="Berka R.M."/>
            <person name="Blanchette R.A."/>
            <person name="Kersten P."/>
            <person name="Martinez A.T."/>
            <person name="Vicuna R."/>
            <person name="Cullen D."/>
        </authorList>
    </citation>
    <scope>NUCLEOTIDE SEQUENCE [LARGE SCALE GENOMIC DNA]</scope>
    <source>
        <strain evidence="2 3">B</strain>
    </source>
</reference>
<organism evidence="2 3">
    <name type="scientific">Ceriporiopsis subvermispora (strain B)</name>
    <name type="common">White-rot fungus</name>
    <name type="synonym">Gelatoporia subvermispora</name>
    <dbReference type="NCBI Taxonomy" id="914234"/>
    <lineage>
        <taxon>Eukaryota</taxon>
        <taxon>Fungi</taxon>
        <taxon>Dikarya</taxon>
        <taxon>Basidiomycota</taxon>
        <taxon>Agaricomycotina</taxon>
        <taxon>Agaricomycetes</taxon>
        <taxon>Polyporales</taxon>
        <taxon>Gelatoporiaceae</taxon>
        <taxon>Gelatoporia</taxon>
    </lineage>
</organism>
<dbReference type="OrthoDB" id="10690152at2759"/>
<dbReference type="EMBL" id="KB445827">
    <property type="protein sequence ID" value="EMD30964.1"/>
    <property type="molecule type" value="Genomic_DNA"/>
</dbReference>
<keyword evidence="3" id="KW-1185">Reference proteome</keyword>
<feature type="compositionally biased region" description="Pro residues" evidence="1">
    <location>
        <begin position="52"/>
        <end position="66"/>
    </location>
</feature>
<feature type="compositionally biased region" description="Basic residues" evidence="1">
    <location>
        <begin position="283"/>
        <end position="293"/>
    </location>
</feature>
<protein>
    <submittedName>
        <fullName evidence="2">Uncharacterized protein</fullName>
    </submittedName>
</protein>
<accession>M2P6P6</accession>
<feature type="region of interest" description="Disordered" evidence="1">
    <location>
        <begin position="494"/>
        <end position="704"/>
    </location>
</feature>
<feature type="compositionally biased region" description="Acidic residues" evidence="1">
    <location>
        <begin position="596"/>
        <end position="606"/>
    </location>
</feature>
<evidence type="ECO:0000313" key="3">
    <source>
        <dbReference type="Proteomes" id="UP000016930"/>
    </source>
</evidence>
<dbReference type="HOGENOM" id="CLU_391799_0_0_1"/>
<feature type="compositionally biased region" description="Low complexity" evidence="1">
    <location>
        <begin position="269"/>
        <end position="282"/>
    </location>
</feature>
<feature type="compositionally biased region" description="Basic and acidic residues" evidence="1">
    <location>
        <begin position="331"/>
        <end position="348"/>
    </location>
</feature>
<sequence>MSSPYNASQLAAQRFPISYIRGWFPSSPLPHASNPVLAPAPVSAPAHTPVSAPAPAPVSAPAPAPVTVPASAPTQESRHQTLKNLAPGYWLVGALATYTTTYVVVQKFLEYLRVKYHSALPIVRQDPGPSAPPRRPIVYPSDIARYIDVQNVQGVWEYPGSEPSEDFCRIVFALAAFAVRHDPEDAAHFPIWSSEWANQKRIAWDIWRFYKSGRIALPDGNYNPNAVVDELRALQDPYIPGYVPPPRDPTPLPPQPTEPQTRLRKRKAPAPAVPTAATSSRPRPARKTSRSKAKGKERAVDVEPAGVDADPSPRPAKRSRKKAPAPEDGDASTKEPMRRSDRAKKTTERAAASKAQSQSLTPGARARTTKSKTPHPLASTPINASDLVAAPLAVIPEAEEPVELAPQPIASVAPPPVSMPSPPPPHDTREFKAECIETALRHSTSPDSALPAAVLPVAATPLIPLTGPAVPPLTVEPHVDIEVVDAPQDAMVISLAPVPSPTPAPAPAPARTRTRKPRPPPREGSRKSTRKPRQPALSTSPADPDTSLDTSGSSTAVSASPSGETVAASGSEDALRSASEEGALEKGKGKRKAEDEASPDVEPGLEDEAKKAARPVKRARTKKAQPAQEMKQEQEPSAENLKAAPSKSKAPSRKRKAEPQEEGDAQDAQEQPPAKKARAKKDEGAKPARPLPKSRAKPKASTPT</sequence>
<evidence type="ECO:0000256" key="1">
    <source>
        <dbReference type="SAM" id="MobiDB-lite"/>
    </source>
</evidence>
<feature type="region of interest" description="Disordered" evidence="1">
    <location>
        <begin position="409"/>
        <end position="429"/>
    </location>
</feature>
<feature type="compositionally biased region" description="Pro residues" evidence="1">
    <location>
        <begin position="242"/>
        <end position="257"/>
    </location>
</feature>
<feature type="compositionally biased region" description="Low complexity" evidence="1">
    <location>
        <begin position="550"/>
        <end position="563"/>
    </location>
</feature>
<dbReference type="AlphaFoldDB" id="M2P6P6"/>
<dbReference type="Proteomes" id="UP000016930">
    <property type="component" value="Unassembled WGS sequence"/>
</dbReference>
<name>M2P6P6_CERS8</name>
<feature type="compositionally biased region" description="Pro residues" evidence="1">
    <location>
        <begin position="498"/>
        <end position="508"/>
    </location>
</feature>
<feature type="region of interest" description="Disordered" evidence="1">
    <location>
        <begin position="48"/>
        <end position="79"/>
    </location>
</feature>
<feature type="compositionally biased region" description="Basic residues" evidence="1">
    <location>
        <begin position="612"/>
        <end position="623"/>
    </location>
</feature>